<dbReference type="Proteomes" id="UP000004982">
    <property type="component" value="Unassembled WGS sequence"/>
</dbReference>
<dbReference type="Gene3D" id="3.50.50.60">
    <property type="entry name" value="FAD/NAD(P)-binding domain"/>
    <property type="match status" value="1"/>
</dbReference>
<dbReference type="Proteomes" id="UP000829455">
    <property type="component" value="Chromosome"/>
</dbReference>
<dbReference type="AlphaFoldDB" id="A0AA36UKK4"/>
<dbReference type="EMBL" id="CP094241">
    <property type="protein sequence ID" value="UNV84120.1"/>
    <property type="molecule type" value="Genomic_DNA"/>
</dbReference>
<dbReference type="InterPro" id="IPR036188">
    <property type="entry name" value="FAD/NAD-bd_sf"/>
</dbReference>
<reference evidence="1 3" key="1">
    <citation type="submission" date="2011-05" db="EMBL/GenBank/DDBJ databases">
        <authorList>
            <person name="Muzny D."/>
            <person name="Qin X."/>
            <person name="Deng J."/>
            <person name="Jiang H."/>
            <person name="Liu Y."/>
            <person name="Qu J."/>
            <person name="Song X.-Z."/>
            <person name="Zhang L."/>
            <person name="Thornton R."/>
            <person name="Coyle M."/>
            <person name="Francisco L."/>
            <person name="Jackson L."/>
            <person name="Javaid M."/>
            <person name="Korchina V."/>
            <person name="Kovar C."/>
            <person name="Mata R."/>
            <person name="Mathew T."/>
            <person name="Ngo R."/>
            <person name="Nguyen L."/>
            <person name="Nguyen N."/>
            <person name="Okwuonu G."/>
            <person name="Ongeri F."/>
            <person name="Pham C."/>
            <person name="Simmons D."/>
            <person name="Wilczek-Boney K."/>
            <person name="Hale W."/>
            <person name="Jakkamsetti A."/>
            <person name="Pham P."/>
            <person name="Ruth R."/>
            <person name="San Lucas F."/>
            <person name="Warren J."/>
            <person name="Zhang J."/>
            <person name="Zhao Z."/>
            <person name="Zhou C."/>
            <person name="Zhu D."/>
            <person name="Lee S."/>
            <person name="Bess C."/>
            <person name="Blankenburg K."/>
            <person name="Forbes L."/>
            <person name="Fu Q."/>
            <person name="Gubbala S."/>
            <person name="Hirani K."/>
            <person name="Jayaseelan J.C."/>
            <person name="Lara F."/>
            <person name="Munidasa M."/>
            <person name="Palculict T."/>
            <person name="Patil S."/>
            <person name="Pu L.-L."/>
            <person name="Saada N."/>
            <person name="Tang L."/>
            <person name="Weissenberger G."/>
            <person name="Zhu Y."/>
            <person name="Hemphill L."/>
            <person name="Shang Y."/>
            <person name="Youmans B."/>
            <person name="Ayvaz T."/>
            <person name="Ross M."/>
            <person name="Santibanez J."/>
            <person name="Aqrawi P."/>
            <person name="Gross S."/>
            <person name="Joshi V."/>
            <person name="Fowler G."/>
            <person name="Nazareth L."/>
            <person name="Reid J."/>
            <person name="Worley K."/>
            <person name="Petrosino J."/>
            <person name="Highlander S."/>
            <person name="Gibbs R."/>
        </authorList>
    </citation>
    <scope>NUCLEOTIDE SEQUENCE [LARGE SCALE GENOMIC DNA]</scope>
    <source>
        <strain evidence="1 3">ATCC 33926</strain>
    </source>
</reference>
<sequence>MPTRRQFLSYTAALAAASSFSWLTYNRLNCKPPVSVNRIGLPLGHLLRDGKLLSPPSRRYECNTLILGGGAAGLGALWYLAKHGHRDVLLAEGFERNGNNAAYTASDGLQAPSGAHYLALPSKESAYVREMLADFGILQSDGSFRETDLVYAPESRLLYQDKWQEHLLPKEDADSKRFFDLIGRLKQAYGSDDKKIFAIPIALSSADETWRKLDSLTFKQWLTQEGYTSPELLWYLDYCCRDDYGQGMAQVSAFAGLHYFAARNSAETVLTWPEGLAHLSENLRRYAGLQEGWQWSSENRIRLDKPASVNASAVKIKPLSDDRIEVWLRNNSSGETVALTAQHVISAMPLMVAARIVENPAQYGLNIPEYAPWLVANFELHGFPKEKNNSETAWDNVIYGSQGLGYVVATNQLIRVARPERTIFTAYAALNHDTPQAVRRQLLEASDEALRDLAAKDLIAAYGEGFWQHVSHVDVTVRGHGMSVPKVGYLNDESLLEIRNRASGLLFAHSDLSGYSVFEEALYWGVEAARKVLERRDG</sequence>
<reference evidence="2 4" key="2">
    <citation type="submission" date="2022-03" db="EMBL/GenBank/DDBJ databases">
        <title>Genome sequencing of Neisseria macacae.</title>
        <authorList>
            <person name="Baek M.-G."/>
        </authorList>
    </citation>
    <scope>NUCLEOTIDE SEQUENCE [LARGE SCALE GENOMIC DNA]</scope>
    <source>
        <strain evidence="2 4">ATCC 33926</strain>
    </source>
</reference>
<dbReference type="Pfam" id="PF13450">
    <property type="entry name" value="NAD_binding_8"/>
    <property type="match status" value="1"/>
</dbReference>
<evidence type="ECO:0000313" key="3">
    <source>
        <dbReference type="Proteomes" id="UP000004982"/>
    </source>
</evidence>
<evidence type="ECO:0000313" key="1">
    <source>
        <dbReference type="EMBL" id="EGQ77227.1"/>
    </source>
</evidence>
<dbReference type="InterPro" id="IPR050464">
    <property type="entry name" value="Zeta_carotene_desat/Oxidored"/>
</dbReference>
<accession>A0AA36UKK4</accession>
<keyword evidence="4" id="KW-1185">Reference proteome</keyword>
<proteinExistence type="predicted"/>
<dbReference type="EMBL" id="AFQE01000058">
    <property type="protein sequence ID" value="EGQ77227.1"/>
    <property type="molecule type" value="Genomic_DNA"/>
</dbReference>
<dbReference type="PANTHER" id="PTHR42923">
    <property type="entry name" value="PROTOPORPHYRINOGEN OXIDASE"/>
    <property type="match status" value="1"/>
</dbReference>
<dbReference type="GO" id="GO:0016491">
    <property type="term" value="F:oxidoreductase activity"/>
    <property type="evidence" value="ECO:0007669"/>
    <property type="project" value="TreeGrafter"/>
</dbReference>
<evidence type="ECO:0000313" key="2">
    <source>
        <dbReference type="EMBL" id="UNV84120.1"/>
    </source>
</evidence>
<dbReference type="SUPFAM" id="SSF51905">
    <property type="entry name" value="FAD/NAD(P)-binding domain"/>
    <property type="match status" value="1"/>
</dbReference>
<dbReference type="RefSeq" id="WP_003777798.1">
    <property type="nucleotide sequence ID" value="NZ_CP094241.1"/>
</dbReference>
<name>A0AA36UKK4_9NEIS</name>
<organism evidence="1 3">
    <name type="scientific">Neisseria macacae ATCC 33926</name>
    <dbReference type="NCBI Taxonomy" id="997348"/>
    <lineage>
        <taxon>Bacteria</taxon>
        <taxon>Pseudomonadati</taxon>
        <taxon>Pseudomonadota</taxon>
        <taxon>Betaproteobacteria</taxon>
        <taxon>Neisseriales</taxon>
        <taxon>Neisseriaceae</taxon>
        <taxon>Neisseria</taxon>
    </lineage>
</organism>
<protein>
    <submittedName>
        <fullName evidence="1">Amine oxidase</fullName>
    </submittedName>
    <submittedName>
        <fullName evidence="2">FAD-dependent oxidoreductase</fullName>
    </submittedName>
</protein>
<gene>
    <name evidence="1" type="ORF">HMPREF9418_1228</name>
    <name evidence="2" type="ORF">MON40_08805</name>
</gene>
<evidence type="ECO:0000313" key="4">
    <source>
        <dbReference type="Proteomes" id="UP000829455"/>
    </source>
</evidence>